<proteinExistence type="predicted"/>
<evidence type="ECO:0000259" key="4">
    <source>
        <dbReference type="Pfam" id="PF23559"/>
    </source>
</evidence>
<dbReference type="SUPFAM" id="SSF52540">
    <property type="entry name" value="P-loop containing nucleoside triphosphate hydrolases"/>
    <property type="match status" value="1"/>
</dbReference>
<dbReference type="InterPro" id="IPR056789">
    <property type="entry name" value="LRR_R13L1-DRL21"/>
</dbReference>
<dbReference type="EnsemblPlants" id="AUR62027961-RA">
    <property type="protein sequence ID" value="AUR62027961-RA:cds"/>
    <property type="gene ID" value="AUR62027961"/>
</dbReference>
<reference evidence="6" key="1">
    <citation type="journal article" date="2017" name="Nature">
        <title>The genome of Chenopodium quinoa.</title>
        <authorList>
            <person name="Jarvis D.E."/>
            <person name="Ho Y.S."/>
            <person name="Lightfoot D.J."/>
            <person name="Schmoeckel S.M."/>
            <person name="Li B."/>
            <person name="Borm T.J.A."/>
            <person name="Ohyanagi H."/>
            <person name="Mineta K."/>
            <person name="Michell C.T."/>
            <person name="Saber N."/>
            <person name="Kharbatia N.M."/>
            <person name="Rupper R.R."/>
            <person name="Sharp A.R."/>
            <person name="Dally N."/>
            <person name="Boughton B.A."/>
            <person name="Woo Y.H."/>
            <person name="Gao G."/>
            <person name="Schijlen E.G.W.M."/>
            <person name="Guo X."/>
            <person name="Momin A.A."/>
            <person name="Negrao S."/>
            <person name="Al-Babili S."/>
            <person name="Gehring C."/>
            <person name="Roessner U."/>
            <person name="Jung C."/>
            <person name="Murphy K."/>
            <person name="Arold S.T."/>
            <person name="Gojobori T."/>
            <person name="van der Linden C.G."/>
            <person name="van Loo E.N."/>
            <person name="Jellen E.N."/>
            <person name="Maughan P.J."/>
            <person name="Tester M."/>
        </authorList>
    </citation>
    <scope>NUCLEOTIDE SEQUENCE [LARGE SCALE GENOMIC DNA]</scope>
    <source>
        <strain evidence="6">cv. PI 614886</strain>
    </source>
</reference>
<accession>A0A803MER8</accession>
<evidence type="ECO:0000256" key="2">
    <source>
        <dbReference type="ARBA" id="ARBA00022821"/>
    </source>
</evidence>
<evidence type="ECO:0000259" key="5">
    <source>
        <dbReference type="Pfam" id="PF25019"/>
    </source>
</evidence>
<keyword evidence="2" id="KW-0611">Plant defense</keyword>
<dbReference type="Gene3D" id="3.80.10.10">
    <property type="entry name" value="Ribonuclease Inhibitor"/>
    <property type="match status" value="3"/>
</dbReference>
<dbReference type="PRINTS" id="PR00364">
    <property type="entry name" value="DISEASERSIST"/>
</dbReference>
<dbReference type="Proteomes" id="UP000596660">
    <property type="component" value="Unplaced"/>
</dbReference>
<protein>
    <recommendedName>
        <fullName evidence="8">NB-ARC domain-containing protein</fullName>
    </recommendedName>
</protein>
<dbReference type="Gene3D" id="3.40.50.300">
    <property type="entry name" value="P-loop containing nucleotide triphosphate hydrolases"/>
    <property type="match status" value="1"/>
</dbReference>
<dbReference type="InterPro" id="IPR058922">
    <property type="entry name" value="WHD_DRP"/>
</dbReference>
<dbReference type="OMA" id="CHLEHIS"/>
<name>A0A803MER8_CHEQI</name>
<dbReference type="PANTHER" id="PTHR36766:SF40">
    <property type="entry name" value="DISEASE RESISTANCE PROTEIN RGA3"/>
    <property type="match status" value="1"/>
</dbReference>
<dbReference type="GO" id="GO:0006952">
    <property type="term" value="P:defense response"/>
    <property type="evidence" value="ECO:0007669"/>
    <property type="project" value="UniProtKB-KW"/>
</dbReference>
<organism evidence="6 7">
    <name type="scientific">Chenopodium quinoa</name>
    <name type="common">Quinoa</name>
    <dbReference type="NCBI Taxonomy" id="63459"/>
    <lineage>
        <taxon>Eukaryota</taxon>
        <taxon>Viridiplantae</taxon>
        <taxon>Streptophyta</taxon>
        <taxon>Embryophyta</taxon>
        <taxon>Tracheophyta</taxon>
        <taxon>Spermatophyta</taxon>
        <taxon>Magnoliopsida</taxon>
        <taxon>eudicotyledons</taxon>
        <taxon>Gunneridae</taxon>
        <taxon>Pentapetalae</taxon>
        <taxon>Caryophyllales</taxon>
        <taxon>Chenopodiaceae</taxon>
        <taxon>Chenopodioideae</taxon>
        <taxon>Atripliceae</taxon>
        <taxon>Chenopodium</taxon>
    </lineage>
</organism>
<dbReference type="InterPro" id="IPR002182">
    <property type="entry name" value="NB-ARC"/>
</dbReference>
<dbReference type="InterPro" id="IPR032675">
    <property type="entry name" value="LRR_dom_sf"/>
</dbReference>
<dbReference type="Gramene" id="AUR62027961-RA">
    <property type="protein sequence ID" value="AUR62027961-RA:cds"/>
    <property type="gene ID" value="AUR62027961"/>
</dbReference>
<dbReference type="Pfam" id="PF23559">
    <property type="entry name" value="WHD_DRP"/>
    <property type="match status" value="1"/>
</dbReference>
<dbReference type="GO" id="GO:0043531">
    <property type="term" value="F:ADP binding"/>
    <property type="evidence" value="ECO:0007669"/>
    <property type="project" value="InterPro"/>
</dbReference>
<evidence type="ECO:0000313" key="7">
    <source>
        <dbReference type="Proteomes" id="UP000596660"/>
    </source>
</evidence>
<reference evidence="6" key="2">
    <citation type="submission" date="2021-03" db="UniProtKB">
        <authorList>
            <consortium name="EnsemblPlants"/>
        </authorList>
    </citation>
    <scope>IDENTIFICATION</scope>
</reference>
<dbReference type="Gene3D" id="1.10.10.10">
    <property type="entry name" value="Winged helix-like DNA-binding domain superfamily/Winged helix DNA-binding domain"/>
    <property type="match status" value="1"/>
</dbReference>
<dbReference type="InterPro" id="IPR027417">
    <property type="entry name" value="P-loop_NTPase"/>
</dbReference>
<dbReference type="Pfam" id="PF00931">
    <property type="entry name" value="NB-ARC"/>
    <property type="match status" value="1"/>
</dbReference>
<feature type="domain" description="Disease resistance protein winged helix" evidence="4">
    <location>
        <begin position="403"/>
        <end position="469"/>
    </location>
</feature>
<keyword evidence="1" id="KW-0433">Leucine-rich repeat</keyword>
<feature type="domain" description="R13L1/DRL21-like LRR repeat region" evidence="5">
    <location>
        <begin position="645"/>
        <end position="771"/>
    </location>
</feature>
<evidence type="ECO:0000313" key="6">
    <source>
        <dbReference type="EnsemblPlants" id="AUR62027961-RA:cds"/>
    </source>
</evidence>
<dbReference type="AlphaFoldDB" id="A0A803MER8"/>
<dbReference type="FunFam" id="3.40.50.300:FF:001091">
    <property type="entry name" value="Probable disease resistance protein At1g61300"/>
    <property type="match status" value="1"/>
</dbReference>
<feature type="domain" description="NB-ARC" evidence="3">
    <location>
        <begin position="155"/>
        <end position="323"/>
    </location>
</feature>
<dbReference type="InterPro" id="IPR036388">
    <property type="entry name" value="WH-like_DNA-bd_sf"/>
</dbReference>
<sequence length="1173" mass="133860">MLNKSNVMNKTEKTIRLWLEYLQDLGFDLEDLLDDFAFEAFKMTQDSNDHFHVHRFKKNVRRFLPTSFHNMVGILACGCSATATRQIGYSVPEFSSRIDEINNALNKIKSRAPTLSLLSNICLPTYAVEEQQRKMPETSSLIKEPHVYGRDGRKKDIICQLLEDKPSYENYVVIPIVGMGGIGKTTLAQCVYNDEKVKAHFAVKAWVCVSDVFDVKRVTKDVINSATHGNFDCSNLNQAQEKLQQKLKGQKFLIVLDDVWSESYEDWDQLRTPFLGAARGSRVIVTSRSDRTEKKMTKNHSTIIRLEGLSGDDCWRLFQQHANVDDFEIKDDIVRKCKGLPLAAKTLGGLIKCTTEKSKRREILESNVWCEEYEECNVLPVLRVSYHYLPSYLKRVFAYCSVLPKDYEFEEMEITQLWMAQGFLPNNKGRRMEDIGQNYFNDLVSRSLFEKKTFFQGFYIMHDLIHDVAKLAAGDVCYVMDAVDTPRNLRRTRHLFITEHVQTLGNQIMVPQLRTFLCNYCLSSDNLDFIQRMQYVRSLYLVSDKIEVLPEYIGNLKHLHYLRLKFERIKVLPQSISNLWNLQTLCLEGCYTLVKVPCIESLGKLRHLNFGNISLEEMPLGIGKLTNLQTLKTFVLAAGGGSRVRELGKLNQLHGRLFTISGLENVTEVGDAEEAQLCKKENLDGLNLKWETCTDEVDDKTRRDVVEMLRPHTSIKECELDGYMGLKFPSWLRDPSFINMVQLKLKNCQKCVCLPPLGQLRSLKSLLVEYMDGIKEVGLEFYGNCSTPPFPSLKTLEFSHMKSWEKWVHLPVDCKAFSILETLYMYDCPSLQGNLPPLLPSLKRLKINELKNMERLAGELLNFTSLDDLRIEKCPKLHSLVEGGLPLEIKEANLKQAVTKWELHLLHSLKFLRLENVGTSVDSQECIPCLHLSLPSSLFELQIKSFQNLKTISNCSTLPNLTYLDVGDCPRLESLVSNSTSVTHLSVHNCPKLHNFPQGDLPTNLMYLSISGTKIDKPIKEWGLHLLTSLYDLTLANVGSCVDTLESFSYPDFPSSLHLLAIEGFQNLKTICCSTLPKLRYMDIKYCSKLESFGDNGLPAHIIVYIKECDMIQQQLASDPNGCIITENERHSLPLSNGRMIQPSSAHSSRVPDLQMQLLAHAMVLRSLTHLPF</sequence>
<evidence type="ECO:0008006" key="8">
    <source>
        <dbReference type="Google" id="ProtNLM"/>
    </source>
</evidence>
<dbReference type="SUPFAM" id="SSF52058">
    <property type="entry name" value="L domain-like"/>
    <property type="match status" value="2"/>
</dbReference>
<evidence type="ECO:0000259" key="3">
    <source>
        <dbReference type="Pfam" id="PF00931"/>
    </source>
</evidence>
<keyword evidence="7" id="KW-1185">Reference proteome</keyword>
<dbReference type="PANTHER" id="PTHR36766">
    <property type="entry name" value="PLANT BROAD-SPECTRUM MILDEW RESISTANCE PROTEIN RPW8"/>
    <property type="match status" value="1"/>
</dbReference>
<dbReference type="Pfam" id="PF25019">
    <property type="entry name" value="LRR_R13L1-DRL21"/>
    <property type="match status" value="1"/>
</dbReference>
<evidence type="ECO:0000256" key="1">
    <source>
        <dbReference type="ARBA" id="ARBA00022614"/>
    </source>
</evidence>